<dbReference type="Pfam" id="PF13975">
    <property type="entry name" value="gag-asp_proteas"/>
    <property type="match status" value="1"/>
</dbReference>
<dbReference type="PANTHER" id="PTHR37984:SF9">
    <property type="entry name" value="INTEGRASE CATALYTIC DOMAIN-CONTAINING PROTEIN"/>
    <property type="match status" value="1"/>
</dbReference>
<evidence type="ECO:0008006" key="3">
    <source>
        <dbReference type="Google" id="ProtNLM"/>
    </source>
</evidence>
<dbReference type="SUPFAM" id="SSF50630">
    <property type="entry name" value="Acid proteases"/>
    <property type="match status" value="1"/>
</dbReference>
<dbReference type="InterPro" id="IPR050951">
    <property type="entry name" value="Retrovirus_Pol_polyprotein"/>
</dbReference>
<accession>A0A8S3RXK5</accession>
<reference evidence="1" key="1">
    <citation type="submission" date="2021-03" db="EMBL/GenBank/DDBJ databases">
        <authorList>
            <person name="Bekaert M."/>
        </authorList>
    </citation>
    <scope>NUCLEOTIDE SEQUENCE</scope>
</reference>
<organism evidence="1 2">
    <name type="scientific">Mytilus edulis</name>
    <name type="common">Blue mussel</name>
    <dbReference type="NCBI Taxonomy" id="6550"/>
    <lineage>
        <taxon>Eukaryota</taxon>
        <taxon>Metazoa</taxon>
        <taxon>Spiralia</taxon>
        <taxon>Lophotrochozoa</taxon>
        <taxon>Mollusca</taxon>
        <taxon>Bivalvia</taxon>
        <taxon>Autobranchia</taxon>
        <taxon>Pteriomorphia</taxon>
        <taxon>Mytilida</taxon>
        <taxon>Mytiloidea</taxon>
        <taxon>Mytilidae</taxon>
        <taxon>Mytilinae</taxon>
        <taxon>Mytilus</taxon>
    </lineage>
</organism>
<dbReference type="GO" id="GO:0006508">
    <property type="term" value="P:proteolysis"/>
    <property type="evidence" value="ECO:0007669"/>
    <property type="project" value="InterPro"/>
</dbReference>
<dbReference type="GO" id="GO:0004190">
    <property type="term" value="F:aspartic-type endopeptidase activity"/>
    <property type="evidence" value="ECO:0007669"/>
    <property type="project" value="InterPro"/>
</dbReference>
<dbReference type="EMBL" id="CAJPWZ010001255">
    <property type="protein sequence ID" value="CAG2211125.1"/>
    <property type="molecule type" value="Genomic_DNA"/>
</dbReference>
<dbReference type="InterPro" id="IPR021109">
    <property type="entry name" value="Peptidase_aspartic_dom_sf"/>
</dbReference>
<dbReference type="Gene3D" id="2.40.70.10">
    <property type="entry name" value="Acid Proteases"/>
    <property type="match status" value="1"/>
</dbReference>
<comment type="caution">
    <text evidence="1">The sequence shown here is derived from an EMBL/GenBank/DDBJ whole genome shotgun (WGS) entry which is preliminary data.</text>
</comment>
<sequence>MNEKLEFVDLARDSLHSLYMPVEINNTKLEMLIDTGSPVTLLAENIIESLGVGLSDLSKVESTLSAADGNKMSIKGQIKVNLKIDQSQYRQNTIVTKLGKLKGIIGMDFLQNNKCDLKLSEAKLVIGQQTVKLRKHNNSTCARVKLWPDGKLGQTGIVKHTINTGTAKPVKVPPRRIPTALKPVVEKELDSMLRKGVI</sequence>
<protein>
    <recommendedName>
        <fullName evidence="3">Peptidase A2 domain-containing protein</fullName>
    </recommendedName>
</protein>
<dbReference type="CDD" id="cd00303">
    <property type="entry name" value="retropepsin_like"/>
    <property type="match status" value="1"/>
</dbReference>
<proteinExistence type="predicted"/>
<dbReference type="PROSITE" id="PS00141">
    <property type="entry name" value="ASP_PROTEASE"/>
    <property type="match status" value="1"/>
</dbReference>
<name>A0A8S3RXK5_MYTED</name>
<keyword evidence="2" id="KW-1185">Reference proteome</keyword>
<evidence type="ECO:0000313" key="2">
    <source>
        <dbReference type="Proteomes" id="UP000683360"/>
    </source>
</evidence>
<dbReference type="PANTHER" id="PTHR37984">
    <property type="entry name" value="PROTEIN CBG26694"/>
    <property type="match status" value="1"/>
</dbReference>
<dbReference type="InterPro" id="IPR001969">
    <property type="entry name" value="Aspartic_peptidase_AS"/>
</dbReference>
<dbReference type="AlphaFoldDB" id="A0A8S3RXK5"/>
<evidence type="ECO:0000313" key="1">
    <source>
        <dbReference type="EMBL" id="CAG2211125.1"/>
    </source>
</evidence>
<dbReference type="Proteomes" id="UP000683360">
    <property type="component" value="Unassembled WGS sequence"/>
</dbReference>
<dbReference type="OrthoDB" id="6098474at2759"/>
<gene>
    <name evidence="1" type="ORF">MEDL_25150</name>
</gene>